<dbReference type="InterPro" id="IPR048254">
    <property type="entry name" value="CDP_ALCOHOL_P_TRANSF_CS"/>
</dbReference>
<dbReference type="EMBL" id="JBBLZC010000022">
    <property type="protein sequence ID" value="MEK0085172.1"/>
    <property type="molecule type" value="Genomic_DNA"/>
</dbReference>
<dbReference type="RefSeq" id="WP_418161019.1">
    <property type="nucleotide sequence ID" value="NZ_JBBLZC010000022.1"/>
</dbReference>
<evidence type="ECO:0000256" key="1">
    <source>
        <dbReference type="ARBA" id="ARBA00022679"/>
    </source>
</evidence>
<feature type="transmembrane region" description="Helical" evidence="3">
    <location>
        <begin position="147"/>
        <end position="167"/>
    </location>
</feature>
<comment type="similarity">
    <text evidence="2">Belongs to the CDP-alcohol phosphatidyltransferase class-I family.</text>
</comment>
<protein>
    <submittedName>
        <fullName evidence="4">CDP-alcohol phosphatidyltransferase family protein</fullName>
    </submittedName>
</protein>
<dbReference type="Pfam" id="PF01066">
    <property type="entry name" value="CDP-OH_P_transf"/>
    <property type="match status" value="1"/>
</dbReference>
<feature type="transmembrane region" description="Helical" evidence="3">
    <location>
        <begin position="109"/>
        <end position="135"/>
    </location>
</feature>
<keyword evidence="1 2" id="KW-0808">Transferase</keyword>
<dbReference type="InterPro" id="IPR000462">
    <property type="entry name" value="CDP-OH_P_trans"/>
</dbReference>
<keyword evidence="3" id="KW-1133">Transmembrane helix</keyword>
<dbReference type="Proteomes" id="UP001375743">
    <property type="component" value="Unassembled WGS sequence"/>
</dbReference>
<keyword evidence="3" id="KW-0472">Membrane</keyword>
<dbReference type="InterPro" id="IPR043130">
    <property type="entry name" value="CDP-OH_PTrfase_TM_dom"/>
</dbReference>
<dbReference type="Gene3D" id="1.20.120.1760">
    <property type="match status" value="1"/>
</dbReference>
<name>A0ABU8XZ03_9PROT</name>
<organism evidence="4 5">
    <name type="scientific">Benzoatithermus flavus</name>
    <dbReference type="NCBI Taxonomy" id="3108223"/>
    <lineage>
        <taxon>Bacteria</taxon>
        <taxon>Pseudomonadati</taxon>
        <taxon>Pseudomonadota</taxon>
        <taxon>Alphaproteobacteria</taxon>
        <taxon>Geminicoccales</taxon>
        <taxon>Geminicoccaceae</taxon>
        <taxon>Benzoatithermus</taxon>
    </lineage>
</organism>
<feature type="transmembrane region" description="Helical" evidence="3">
    <location>
        <begin position="80"/>
        <end position="103"/>
    </location>
</feature>
<keyword evidence="5" id="KW-1185">Reference proteome</keyword>
<evidence type="ECO:0000313" key="5">
    <source>
        <dbReference type="Proteomes" id="UP001375743"/>
    </source>
</evidence>
<keyword evidence="3" id="KW-0812">Transmembrane</keyword>
<gene>
    <name evidence="4" type="ORF">U1T56_18620</name>
</gene>
<comment type="caution">
    <text evidence="4">The sequence shown here is derived from an EMBL/GenBank/DDBJ whole genome shotgun (WGS) entry which is preliminary data.</text>
</comment>
<proteinExistence type="inferred from homology"/>
<feature type="transmembrane region" description="Helical" evidence="3">
    <location>
        <begin position="173"/>
        <end position="195"/>
    </location>
</feature>
<reference evidence="4 5" key="1">
    <citation type="submission" date="2024-01" db="EMBL/GenBank/DDBJ databases">
        <title>Multi-omics insights into the function and evolution of sodium benzoate biodegradation pathways in Benzoatithermus flavus gen. nov., sp. nov. from hot spring.</title>
        <authorList>
            <person name="Hu C.-J."/>
            <person name="Li W.-J."/>
        </authorList>
    </citation>
    <scope>NUCLEOTIDE SEQUENCE [LARGE SCALE GENOMIC DNA]</scope>
    <source>
        <strain evidence="4 5">SYSU G07066</strain>
    </source>
</reference>
<sequence length="208" mass="21752">MLDAALRPLIDPPLDRIGRALAARGVSADAITVTGFGLGLLAMLAIAGGAYGTGLVLLLLNRLADGLDGAVARHSRLTDLGGFLDIVLDFITYAGLVFAFAVAEPAENGLAAAFLLFAFMGTGSSFLAFAIMAAKRRLATERRGRKSLYYLGGLTEGSETILFFVLACLLPGWFPLLACLFGGLCWLTTLGRILAGRQLLRDAGDAAA</sequence>
<evidence type="ECO:0000313" key="4">
    <source>
        <dbReference type="EMBL" id="MEK0085172.1"/>
    </source>
</evidence>
<evidence type="ECO:0000256" key="3">
    <source>
        <dbReference type="SAM" id="Phobius"/>
    </source>
</evidence>
<accession>A0ABU8XZ03</accession>
<dbReference type="PROSITE" id="PS00379">
    <property type="entry name" value="CDP_ALCOHOL_P_TRANSF"/>
    <property type="match status" value="1"/>
</dbReference>
<evidence type="ECO:0000256" key="2">
    <source>
        <dbReference type="RuleBase" id="RU003750"/>
    </source>
</evidence>
<feature type="transmembrane region" description="Helical" evidence="3">
    <location>
        <begin position="36"/>
        <end position="60"/>
    </location>
</feature>